<keyword evidence="3" id="KW-1185">Reference proteome</keyword>
<dbReference type="AlphaFoldDB" id="A0AAN1WIX3"/>
<dbReference type="InterPro" id="IPR036278">
    <property type="entry name" value="Sialidase_sf"/>
</dbReference>
<dbReference type="RefSeq" id="WP_236982738.1">
    <property type="nucleotide sequence ID" value="NZ_AP023086.1"/>
</dbReference>
<evidence type="ECO:0000313" key="3">
    <source>
        <dbReference type="Proteomes" id="UP001320119"/>
    </source>
</evidence>
<gene>
    <name evidence="2" type="ORF">MARGE09_P2623</name>
</gene>
<name>A0AAN1WIX3_9GAMM</name>
<evidence type="ECO:0000313" key="2">
    <source>
        <dbReference type="EMBL" id="BCD98422.1"/>
    </source>
</evidence>
<proteinExistence type="predicted"/>
<protein>
    <submittedName>
        <fullName evidence="2">Uncharacterized protein</fullName>
    </submittedName>
</protein>
<feature type="signal peptide" evidence="1">
    <location>
        <begin position="1"/>
        <end position="19"/>
    </location>
</feature>
<dbReference type="KEGG" id="marq:MARGE09_P2623"/>
<dbReference type="SUPFAM" id="SSF50939">
    <property type="entry name" value="Sialidases"/>
    <property type="match status" value="1"/>
</dbReference>
<sequence>MCGRLTILFLLFFCLHARADLKIHTISEQAFNGPINSVSFQQDAITTYKGYQYAVYWSANRHVAVARRSLGAASWQTLELTDYQFEVDNAHYDISLGISPLDGTIHLSFYQWSSVFNYRKSVAGLLNNPNQFAWNSSLFGPIQNGLRDARMGPTTYPRFVTEPSGKLLLLLRHGASGSGDSYLYEYDGSSAQWTQLGQLVDGLATDINAYFNGIHYDANGRLHATWVWRATPDPTTNFDLHYIYSEDDGRTWLNNSGQIVAELGRFPITQNTANTRVWNIEQNRGLINQEAQAVDKDGRVSMLMSHMPDDTPSSTDFAANRLNARVYHYLRKLNGQWQRTQLPGSSFSYDRNKIASDNHNNLYAIINREGIYKATEAQQWQDWTLVQSLTDQSLFAEVQLDRKRLATEGVLSFINISNKGRMLHLEYSDNANTKNPMIVGGGPENYIFCAFEGDYCQPPAGMRDVAFGASGQFKHQTASDGVQCSNSNFEEPIRGTVKQCYYAMDANWQQPGPTGYSLCAQEGQLCQTTGQSQIAYGANGSFHYRLSSTALPCTSSEFGDPIRGTLKQCFIKRQDIAASSSAATASISSIATLSSSSQHSSESSSANISAASSSSAGQTSSQTGNVLAGSIHKLALLCLFIALIVRPFLLGKPCKKLPAKQ</sequence>
<keyword evidence="1" id="KW-0732">Signal</keyword>
<feature type="chain" id="PRO_5042967277" evidence="1">
    <location>
        <begin position="20"/>
        <end position="661"/>
    </location>
</feature>
<reference evidence="2 3" key="1">
    <citation type="journal article" date="2022" name="IScience">
        <title>An ultrasensitive nanofiber-based assay for enzymatic hydrolysis and deep-sea microbial degradation of cellulose.</title>
        <authorList>
            <person name="Tsudome M."/>
            <person name="Tachioka M."/>
            <person name="Miyazaki M."/>
            <person name="Uchimura K."/>
            <person name="Tsuda M."/>
            <person name="Takaki Y."/>
            <person name="Deguchi S."/>
        </authorList>
    </citation>
    <scope>NUCLEOTIDE SEQUENCE [LARGE SCALE GENOMIC DNA]</scope>
    <source>
        <strain evidence="2 3">GE09</strain>
    </source>
</reference>
<evidence type="ECO:0000256" key="1">
    <source>
        <dbReference type="SAM" id="SignalP"/>
    </source>
</evidence>
<dbReference type="Pfam" id="PF15892">
    <property type="entry name" value="BNR_4"/>
    <property type="match status" value="1"/>
</dbReference>
<dbReference type="Proteomes" id="UP001320119">
    <property type="component" value="Chromosome"/>
</dbReference>
<dbReference type="EMBL" id="AP023086">
    <property type="protein sequence ID" value="BCD98422.1"/>
    <property type="molecule type" value="Genomic_DNA"/>
</dbReference>
<accession>A0AAN1WIX3</accession>
<organism evidence="2 3">
    <name type="scientific">Marinagarivorans cellulosilyticus</name>
    <dbReference type="NCBI Taxonomy" id="2721545"/>
    <lineage>
        <taxon>Bacteria</taxon>
        <taxon>Pseudomonadati</taxon>
        <taxon>Pseudomonadota</taxon>
        <taxon>Gammaproteobacteria</taxon>
        <taxon>Cellvibrionales</taxon>
        <taxon>Cellvibrionaceae</taxon>
        <taxon>Marinagarivorans</taxon>
    </lineage>
</organism>